<evidence type="ECO:0000256" key="2">
    <source>
        <dbReference type="ARBA" id="ARBA00022884"/>
    </source>
</evidence>
<dbReference type="InterPro" id="IPR015946">
    <property type="entry name" value="KH_dom-like_a/b"/>
</dbReference>
<dbReference type="InterPro" id="IPR039247">
    <property type="entry name" value="KhpB"/>
</dbReference>
<evidence type="ECO:0000256" key="1">
    <source>
        <dbReference type="ARBA" id="ARBA00022490"/>
    </source>
</evidence>
<evidence type="ECO:0000259" key="7">
    <source>
        <dbReference type="PROSITE" id="PS51061"/>
    </source>
</evidence>
<organism evidence="8 9">
    <name type="scientific">Oceanobacillus longus</name>
    <dbReference type="NCBI Taxonomy" id="930120"/>
    <lineage>
        <taxon>Bacteria</taxon>
        <taxon>Bacillati</taxon>
        <taxon>Bacillota</taxon>
        <taxon>Bacilli</taxon>
        <taxon>Bacillales</taxon>
        <taxon>Bacillaceae</taxon>
        <taxon>Oceanobacillus</taxon>
    </lineage>
</organism>
<feature type="domain" description="R3H" evidence="7">
    <location>
        <begin position="140"/>
        <end position="204"/>
    </location>
</feature>
<comment type="domain">
    <text evidence="6">Has an N-terminal Jag-N domain and 2 RNA-binding domains (KH and R3H).</text>
</comment>
<dbReference type="RefSeq" id="WP_379496682.1">
    <property type="nucleotide sequence ID" value="NZ_JBHSAO010000007.1"/>
</dbReference>
<dbReference type="InterPro" id="IPR038247">
    <property type="entry name" value="Jag_N_dom_sf"/>
</dbReference>
<name>A0ABV8GZS9_9BACI</name>
<protein>
    <recommendedName>
        <fullName evidence="6">RNA-binding protein KhpB</fullName>
    </recommendedName>
    <alternativeName>
        <fullName evidence="6">RNA-binding protein EloR</fullName>
    </alternativeName>
</protein>
<dbReference type="InterPro" id="IPR034079">
    <property type="entry name" value="R3H_KhpB"/>
</dbReference>
<dbReference type="Pfam" id="PF01424">
    <property type="entry name" value="R3H"/>
    <property type="match status" value="1"/>
</dbReference>
<keyword evidence="5 6" id="KW-0961">Cell wall biogenesis/degradation</keyword>
<reference evidence="9" key="1">
    <citation type="journal article" date="2019" name="Int. J. Syst. Evol. Microbiol.">
        <title>The Global Catalogue of Microorganisms (GCM) 10K type strain sequencing project: providing services to taxonomists for standard genome sequencing and annotation.</title>
        <authorList>
            <consortium name="The Broad Institute Genomics Platform"/>
            <consortium name="The Broad Institute Genome Sequencing Center for Infectious Disease"/>
            <person name="Wu L."/>
            <person name="Ma J."/>
        </authorList>
    </citation>
    <scope>NUCLEOTIDE SEQUENCE [LARGE SCALE GENOMIC DNA]</scope>
    <source>
        <strain evidence="9">IBRC-M 10703</strain>
    </source>
</reference>
<dbReference type="Pfam" id="PF14804">
    <property type="entry name" value="Jag_N"/>
    <property type="match status" value="1"/>
</dbReference>
<evidence type="ECO:0000313" key="8">
    <source>
        <dbReference type="EMBL" id="MFC4024182.1"/>
    </source>
</evidence>
<dbReference type="SMART" id="SM00393">
    <property type="entry name" value="R3H"/>
    <property type="match status" value="1"/>
</dbReference>
<comment type="similarity">
    <text evidence="6">Belongs to the KhpB RNA-binding protein family.</text>
</comment>
<dbReference type="EMBL" id="JBHSAO010000007">
    <property type="protein sequence ID" value="MFC4024182.1"/>
    <property type="molecule type" value="Genomic_DNA"/>
</dbReference>
<dbReference type="CDD" id="cd02644">
    <property type="entry name" value="R3H_jag"/>
    <property type="match status" value="1"/>
</dbReference>
<dbReference type="HAMAP" id="MF_00867">
    <property type="entry name" value="KhpB"/>
    <property type="match status" value="1"/>
</dbReference>
<dbReference type="SMART" id="SM01245">
    <property type="entry name" value="Jag_N"/>
    <property type="match status" value="1"/>
</dbReference>
<dbReference type="Proteomes" id="UP001595772">
    <property type="component" value="Unassembled WGS sequence"/>
</dbReference>
<evidence type="ECO:0000256" key="3">
    <source>
        <dbReference type="ARBA" id="ARBA00022960"/>
    </source>
</evidence>
<keyword evidence="3 6" id="KW-0133">Cell shape</keyword>
<keyword evidence="9" id="KW-1185">Reference proteome</keyword>
<dbReference type="PANTHER" id="PTHR35800">
    <property type="entry name" value="PROTEIN JAG"/>
    <property type="match status" value="1"/>
</dbReference>
<evidence type="ECO:0000256" key="6">
    <source>
        <dbReference type="HAMAP-Rule" id="MF_00867"/>
    </source>
</evidence>
<dbReference type="PANTHER" id="PTHR35800:SF1">
    <property type="entry name" value="RNA-BINDING PROTEIN KHPB"/>
    <property type="match status" value="1"/>
</dbReference>
<dbReference type="Pfam" id="PF13083">
    <property type="entry name" value="KH_KhpA-B"/>
    <property type="match status" value="1"/>
</dbReference>
<comment type="function">
    <text evidence="6">A probable RNA chaperone. Forms a complex with KhpA which binds to cellular RNA and controls its expression. Plays a role in peptidoglycan (PG) homeostasis and cell length regulation.</text>
</comment>
<keyword evidence="2 6" id="KW-0694">RNA-binding</keyword>
<dbReference type="InterPro" id="IPR001374">
    <property type="entry name" value="R3H_dom"/>
</dbReference>
<dbReference type="Gene3D" id="3.30.1370.50">
    <property type="entry name" value="R3H-like domain"/>
    <property type="match status" value="1"/>
</dbReference>
<evidence type="ECO:0000256" key="4">
    <source>
        <dbReference type="ARBA" id="ARBA00023186"/>
    </source>
</evidence>
<evidence type="ECO:0000256" key="5">
    <source>
        <dbReference type="ARBA" id="ARBA00023316"/>
    </source>
</evidence>
<comment type="subcellular location">
    <subcellularLocation>
        <location evidence="6">Cytoplasm</location>
    </subcellularLocation>
</comment>
<keyword evidence="1 6" id="KW-0963">Cytoplasm</keyword>
<dbReference type="CDD" id="cd02414">
    <property type="entry name" value="KH-II_Jag"/>
    <property type="match status" value="1"/>
</dbReference>
<feature type="region of interest" description="Jag_N domain" evidence="6">
    <location>
        <begin position="5"/>
        <end position="55"/>
    </location>
</feature>
<dbReference type="InterPro" id="IPR038008">
    <property type="entry name" value="Jag_KH"/>
</dbReference>
<dbReference type="Gene3D" id="3.30.300.20">
    <property type="match status" value="1"/>
</dbReference>
<comment type="caution">
    <text evidence="8">The sequence shown here is derived from an EMBL/GenBank/DDBJ whole genome shotgun (WGS) entry which is preliminary data.</text>
</comment>
<evidence type="ECO:0000313" key="9">
    <source>
        <dbReference type="Proteomes" id="UP001595772"/>
    </source>
</evidence>
<dbReference type="Gene3D" id="3.30.30.80">
    <property type="entry name" value="probable RNA-binding protein from clostridium symbiosum atcc 14940"/>
    <property type="match status" value="1"/>
</dbReference>
<dbReference type="SUPFAM" id="SSF82708">
    <property type="entry name" value="R3H domain"/>
    <property type="match status" value="1"/>
</dbReference>
<comment type="subunit">
    <text evidence="6">Forms a complex with KhpA.</text>
</comment>
<proteinExistence type="inferred from homology"/>
<accession>A0ABV8GZS9</accession>
<dbReference type="InterPro" id="IPR032782">
    <property type="entry name" value="KhpB_N"/>
</dbReference>
<dbReference type="InterPro" id="IPR036867">
    <property type="entry name" value="R3H_dom_sf"/>
</dbReference>
<keyword evidence="4 6" id="KW-0143">Chaperone</keyword>
<dbReference type="NCBIfam" id="NF041568">
    <property type="entry name" value="Jag_EloR"/>
    <property type="match status" value="1"/>
</dbReference>
<sequence length="204" mass="22911">MKEITASGQTVEEAVQSALEQLNTTKDQVEIDVIDEGKKGFFGIFGSKRAIVKVTLVKNPVKEAEKFIKQVTSNMNLTVEITTTVNGKHVTYELDGENIAIIIGKRGQTLNALQYLVHLAINKDSKDYYTVTLDAEGYRNRRQETLESLALKMAEKAKRMNKKVALEPMPAFERKIIHNALQNKVDISTYSDGVDPHRHIVIKP</sequence>
<dbReference type="PROSITE" id="PS51061">
    <property type="entry name" value="R3H"/>
    <property type="match status" value="1"/>
</dbReference>
<gene>
    <name evidence="8" type="primary">jag</name>
    <name evidence="6" type="synonym">eloR</name>
    <name evidence="6" type="synonym">khpB</name>
    <name evidence="8" type="ORF">ACFOUV_10300</name>
</gene>